<keyword evidence="2" id="KW-1185">Reference proteome</keyword>
<sequence>MVSAAIEEQIHKNALDNIINLADENKGFNIFRRKKPKQKPMIGEGDKENNKYFFGGRYKKPEDKKNLDIYIKRRDFPATNLKDGINHKKMKIMHVNLQGISNKLEAYLWIPLSTHSKLT</sequence>
<dbReference type="AlphaFoldDB" id="A0AAW1UFH1"/>
<organism evidence="1 2">
    <name type="scientific">Henosepilachna vigintioctopunctata</name>
    <dbReference type="NCBI Taxonomy" id="420089"/>
    <lineage>
        <taxon>Eukaryota</taxon>
        <taxon>Metazoa</taxon>
        <taxon>Ecdysozoa</taxon>
        <taxon>Arthropoda</taxon>
        <taxon>Hexapoda</taxon>
        <taxon>Insecta</taxon>
        <taxon>Pterygota</taxon>
        <taxon>Neoptera</taxon>
        <taxon>Endopterygota</taxon>
        <taxon>Coleoptera</taxon>
        <taxon>Polyphaga</taxon>
        <taxon>Cucujiformia</taxon>
        <taxon>Coccinelloidea</taxon>
        <taxon>Coccinellidae</taxon>
        <taxon>Epilachninae</taxon>
        <taxon>Epilachnini</taxon>
        <taxon>Henosepilachna</taxon>
    </lineage>
</organism>
<reference evidence="1 2" key="1">
    <citation type="submission" date="2023-03" db="EMBL/GenBank/DDBJ databases">
        <title>Genome insight into feeding habits of ladybird beetles.</title>
        <authorList>
            <person name="Li H.-S."/>
            <person name="Huang Y.-H."/>
            <person name="Pang H."/>
        </authorList>
    </citation>
    <scope>NUCLEOTIDE SEQUENCE [LARGE SCALE GENOMIC DNA]</scope>
    <source>
        <strain evidence="1">SYSU_2023b</strain>
        <tissue evidence="1">Whole body</tissue>
    </source>
</reference>
<dbReference type="EMBL" id="JARQZJ010000068">
    <property type="protein sequence ID" value="KAK9881245.1"/>
    <property type="molecule type" value="Genomic_DNA"/>
</dbReference>
<protein>
    <submittedName>
        <fullName evidence="1">Uncharacterized protein</fullName>
    </submittedName>
</protein>
<comment type="caution">
    <text evidence="1">The sequence shown here is derived from an EMBL/GenBank/DDBJ whole genome shotgun (WGS) entry which is preliminary data.</text>
</comment>
<evidence type="ECO:0000313" key="2">
    <source>
        <dbReference type="Proteomes" id="UP001431783"/>
    </source>
</evidence>
<proteinExistence type="predicted"/>
<evidence type="ECO:0000313" key="1">
    <source>
        <dbReference type="EMBL" id="KAK9881245.1"/>
    </source>
</evidence>
<name>A0AAW1UFH1_9CUCU</name>
<gene>
    <name evidence="1" type="ORF">WA026_015363</name>
</gene>
<accession>A0AAW1UFH1</accession>
<dbReference type="Proteomes" id="UP001431783">
    <property type="component" value="Unassembled WGS sequence"/>
</dbReference>